<reference evidence="1 2" key="1">
    <citation type="submission" date="2018-03" db="EMBL/GenBank/DDBJ databases">
        <title>Complete genome sequence and methylome analysis of Pseudomonas mendocina NEB 698.</title>
        <authorList>
            <person name="Morgan R.D."/>
        </authorList>
    </citation>
    <scope>NUCLEOTIDE SEQUENCE [LARGE SCALE GENOMIC DNA]</scope>
    <source>
        <strain evidence="1 2">NEB698</strain>
    </source>
</reference>
<sequence>MDAPEALLLLPRLRVQNANAISGPLTWGFPAVTAFTGFVHALQRKLSQDMDIALDGVAIICHRHQTQTSQPAGKRTQVFHLTRNPVGKDGSTSAIVEEGRMHLEVSLLIGVSGMALYDGMQDEKTIAQRAWDTALGMRLAGGSLLPPTWVLGDRSQASLEIWPGNAEEASRLSRKLARRLLPGFALIPRNDLLTRHTAALREQDTSLTSLDALLDLTRLNVDPPGSTDENGAPREAWQIRQRAGWLVPIPLGYRSLSEHVPGSVRNARDREVPFHFVESLYGLGEWRSPLRFGDIRELLWYHQAEPDVGLFRCNTPFLDLEAHA</sequence>
<dbReference type="RefSeq" id="WP_106738133.1">
    <property type="nucleotide sequence ID" value="NZ_CP027657.1"/>
</dbReference>
<dbReference type="NCBIfam" id="TIGR02565">
    <property type="entry name" value="cas_Csy2"/>
    <property type="match status" value="1"/>
</dbReference>
<protein>
    <submittedName>
        <fullName evidence="1">Type I-F CRISPR-associated protein Csy2</fullName>
    </submittedName>
</protein>
<dbReference type="AlphaFoldDB" id="A0A2R3QNH8"/>
<name>A0A2R3QNH8_ECTME</name>
<dbReference type="Proteomes" id="UP000238327">
    <property type="component" value="Chromosome"/>
</dbReference>
<gene>
    <name evidence="1" type="primary">csy2</name>
    <name evidence="1" type="ORF">C7A17_11320</name>
</gene>
<dbReference type="EMBL" id="CP027657">
    <property type="protein sequence ID" value="AVO53335.1"/>
    <property type="molecule type" value="Genomic_DNA"/>
</dbReference>
<proteinExistence type="predicted"/>
<accession>A0A2R3QNH8</accession>
<evidence type="ECO:0000313" key="1">
    <source>
        <dbReference type="EMBL" id="AVO53335.1"/>
    </source>
</evidence>
<organism evidence="1 2">
    <name type="scientific">Ectopseudomonas mendocina</name>
    <name type="common">Pseudomonas mendocina</name>
    <dbReference type="NCBI Taxonomy" id="300"/>
    <lineage>
        <taxon>Bacteria</taxon>
        <taxon>Pseudomonadati</taxon>
        <taxon>Pseudomonadota</taxon>
        <taxon>Gammaproteobacteria</taxon>
        <taxon>Pseudomonadales</taxon>
        <taxon>Pseudomonadaceae</taxon>
        <taxon>Ectopseudomonas</taxon>
    </lineage>
</organism>
<dbReference type="InterPro" id="IPR013398">
    <property type="entry name" value="CRISPR-assoc_prot_Csy2"/>
</dbReference>
<dbReference type="CDD" id="cd09736">
    <property type="entry name" value="Csy2_I-F"/>
    <property type="match status" value="1"/>
</dbReference>
<evidence type="ECO:0000313" key="2">
    <source>
        <dbReference type="Proteomes" id="UP000238327"/>
    </source>
</evidence>
<dbReference type="OrthoDB" id="1550641at2"/>
<dbReference type="Pfam" id="PF09614">
    <property type="entry name" value="Cas_Csy2"/>
    <property type="match status" value="1"/>
</dbReference>